<reference evidence="2" key="1">
    <citation type="journal article" date="2014" name="Int. J. Syst. Evol. Microbiol.">
        <title>Complete genome sequence of Corynebacterium casei LMG S-19264T (=DSM 44701T), isolated from a smear-ripened cheese.</title>
        <authorList>
            <consortium name="US DOE Joint Genome Institute (JGI-PGF)"/>
            <person name="Walter F."/>
            <person name="Albersmeier A."/>
            <person name="Kalinowski J."/>
            <person name="Ruckert C."/>
        </authorList>
    </citation>
    <scope>NUCLEOTIDE SEQUENCE</scope>
    <source>
        <strain evidence="2">CGMCC 1.12777</strain>
    </source>
</reference>
<dbReference type="AlphaFoldDB" id="A0A8J3EMP0"/>
<proteinExistence type="predicted"/>
<dbReference type="GO" id="GO:0003676">
    <property type="term" value="F:nucleic acid binding"/>
    <property type="evidence" value="ECO:0007669"/>
    <property type="project" value="InterPro"/>
</dbReference>
<dbReference type="InterPro" id="IPR012337">
    <property type="entry name" value="RNaseH-like_sf"/>
</dbReference>
<name>A0A8J3EMP0_9BACL</name>
<protein>
    <recommendedName>
        <fullName evidence="1">RNase H type-1 domain-containing protein</fullName>
    </recommendedName>
</protein>
<dbReference type="Pfam" id="PF13456">
    <property type="entry name" value="RVT_3"/>
    <property type="match status" value="1"/>
</dbReference>
<reference evidence="2" key="2">
    <citation type="submission" date="2020-09" db="EMBL/GenBank/DDBJ databases">
        <authorList>
            <person name="Sun Q."/>
            <person name="Zhou Y."/>
        </authorList>
    </citation>
    <scope>NUCLEOTIDE SEQUENCE</scope>
    <source>
        <strain evidence="2">CGMCC 1.12777</strain>
    </source>
</reference>
<dbReference type="InterPro" id="IPR036397">
    <property type="entry name" value="RNaseH_sf"/>
</dbReference>
<evidence type="ECO:0000313" key="3">
    <source>
        <dbReference type="Proteomes" id="UP000656813"/>
    </source>
</evidence>
<dbReference type="NCBIfam" id="NF005822">
    <property type="entry name" value="PRK07708.1"/>
    <property type="match status" value="1"/>
</dbReference>
<dbReference type="InterPro" id="IPR002156">
    <property type="entry name" value="RNaseH_domain"/>
</dbReference>
<dbReference type="Proteomes" id="UP000656813">
    <property type="component" value="Unassembled WGS sequence"/>
</dbReference>
<dbReference type="SUPFAM" id="SSF53098">
    <property type="entry name" value="Ribonuclease H-like"/>
    <property type="match status" value="1"/>
</dbReference>
<dbReference type="PANTHER" id="PTHR46387:SF2">
    <property type="entry name" value="RIBONUCLEASE HI"/>
    <property type="match status" value="1"/>
</dbReference>
<sequence length="219" mass="25226">MNVSIEITYKTKKGLEAVFHSEEMPAEKALLFAEDLEKTGRVKTIVFTDHRDSTWNMKELKKFMQGIQTEPHNVTVYFDGGFDVDTKTSGLGCAIYYEQNGKFYRRRKNRLVNNLDTNNEAEYAALYLALQEIENLGVHHLPVKIMGDSQVVINQLTGEWPCFEVELNKWADRIEEKLEHLGITSEYELVPRKNNQEADHLASQALKDIDISSTLEIER</sequence>
<comment type="caution">
    <text evidence="2">The sequence shown here is derived from an EMBL/GenBank/DDBJ whole genome shotgun (WGS) entry which is preliminary data.</text>
</comment>
<dbReference type="RefSeq" id="WP_188497187.1">
    <property type="nucleotide sequence ID" value="NZ_BMFV01000012.1"/>
</dbReference>
<accession>A0A8J3EMP0</accession>
<dbReference type="GO" id="GO:0004523">
    <property type="term" value="F:RNA-DNA hybrid ribonuclease activity"/>
    <property type="evidence" value="ECO:0007669"/>
    <property type="project" value="InterPro"/>
</dbReference>
<feature type="domain" description="RNase H type-1" evidence="1">
    <location>
        <begin position="70"/>
        <end position="207"/>
    </location>
</feature>
<dbReference type="EMBL" id="BMFV01000012">
    <property type="protein sequence ID" value="GGH81402.1"/>
    <property type="molecule type" value="Genomic_DNA"/>
</dbReference>
<dbReference type="PANTHER" id="PTHR46387">
    <property type="entry name" value="POLYNUCLEOTIDYL TRANSFERASE, RIBONUCLEASE H-LIKE SUPERFAMILY PROTEIN"/>
    <property type="match status" value="1"/>
</dbReference>
<evidence type="ECO:0000313" key="2">
    <source>
        <dbReference type="EMBL" id="GGH81402.1"/>
    </source>
</evidence>
<dbReference type="Gene3D" id="3.30.420.10">
    <property type="entry name" value="Ribonuclease H-like superfamily/Ribonuclease H"/>
    <property type="match status" value="1"/>
</dbReference>
<keyword evidence="3" id="KW-1185">Reference proteome</keyword>
<organism evidence="2 3">
    <name type="scientific">Pullulanibacillus pueri</name>
    <dbReference type="NCBI Taxonomy" id="1437324"/>
    <lineage>
        <taxon>Bacteria</taxon>
        <taxon>Bacillati</taxon>
        <taxon>Bacillota</taxon>
        <taxon>Bacilli</taxon>
        <taxon>Bacillales</taxon>
        <taxon>Sporolactobacillaceae</taxon>
        <taxon>Pullulanibacillus</taxon>
    </lineage>
</organism>
<dbReference type="CDD" id="cd09279">
    <property type="entry name" value="RNase_HI_like"/>
    <property type="match status" value="1"/>
</dbReference>
<dbReference type="PROSITE" id="PS50879">
    <property type="entry name" value="RNASE_H_1"/>
    <property type="match status" value="1"/>
</dbReference>
<evidence type="ECO:0000259" key="1">
    <source>
        <dbReference type="PROSITE" id="PS50879"/>
    </source>
</evidence>
<gene>
    <name evidence="2" type="ORF">GCM10007096_19250</name>
</gene>